<evidence type="ECO:0000313" key="4">
    <source>
        <dbReference type="Proteomes" id="UP000095008"/>
    </source>
</evidence>
<dbReference type="eggNOG" id="ENOG50330SH">
    <property type="taxonomic scope" value="Bacteria"/>
</dbReference>
<dbReference type="STRING" id="930.GCA_002079865_02282"/>
<dbReference type="Proteomes" id="UP000094893">
    <property type="component" value="Unassembled WGS sequence"/>
</dbReference>
<dbReference type="AlphaFoldDB" id="A0A1C2IK44"/>
<keyword evidence="4" id="KW-1185">Reference proteome</keyword>
<comment type="caution">
    <text evidence="1">The sequence shown here is derived from an EMBL/GenBank/DDBJ whole genome shotgun (WGS) entry which is preliminary data.</text>
</comment>
<evidence type="ECO:0008006" key="5">
    <source>
        <dbReference type="Google" id="ProtNLM"/>
    </source>
</evidence>
<proteinExistence type="predicted"/>
<dbReference type="OrthoDB" id="9813767at2"/>
<name>A0A1C2IK44_ACITH</name>
<dbReference type="EMBL" id="LWSA01000213">
    <property type="protein sequence ID" value="OCX70026.1"/>
    <property type="molecule type" value="Genomic_DNA"/>
</dbReference>
<accession>A0A1C2IK44</accession>
<gene>
    <name evidence="2" type="ORF">A6M23_07335</name>
    <name evidence="1" type="ORF">A6P07_15520</name>
</gene>
<evidence type="ECO:0000313" key="1">
    <source>
        <dbReference type="EMBL" id="OCX70026.1"/>
    </source>
</evidence>
<dbReference type="EMBL" id="LWRY01000059">
    <property type="protein sequence ID" value="OCX73935.1"/>
    <property type="molecule type" value="Genomic_DNA"/>
</dbReference>
<organism evidence="1 3">
    <name type="scientific">Acidithiobacillus thiooxidans</name>
    <name type="common">Thiobacillus thiooxidans</name>
    <dbReference type="NCBI Taxonomy" id="930"/>
    <lineage>
        <taxon>Bacteria</taxon>
        <taxon>Pseudomonadati</taxon>
        <taxon>Pseudomonadota</taxon>
        <taxon>Acidithiobacillia</taxon>
        <taxon>Acidithiobacillales</taxon>
        <taxon>Acidithiobacillaceae</taxon>
        <taxon>Acidithiobacillus</taxon>
    </lineage>
</organism>
<evidence type="ECO:0000313" key="3">
    <source>
        <dbReference type="Proteomes" id="UP000094893"/>
    </source>
</evidence>
<dbReference type="RefSeq" id="WP_024894928.1">
    <property type="nucleotide sequence ID" value="NZ_LWRY01000059.1"/>
</dbReference>
<reference evidence="1 3" key="1">
    <citation type="journal article" date="2016" name="Int. J. Mol. Sci.">
        <title>Comparative genomics of the extreme acidophile Acidithiobacillus thiooxidans reveals intraspecific divergence and niche adaptation.</title>
        <authorList>
            <person name="Zhang X."/>
            <person name="Feng X."/>
            <person name="Tao J."/>
            <person name="Ma L."/>
            <person name="Xiao Y."/>
            <person name="Liang Y."/>
            <person name="Liu X."/>
            <person name="Yin H."/>
        </authorList>
    </citation>
    <scope>NUCLEOTIDE SEQUENCE [LARGE SCALE GENOMIC DNA]</scope>
    <source>
        <strain evidence="1 3">A02</strain>
        <strain evidence="2">DXS-W</strain>
    </source>
</reference>
<evidence type="ECO:0000313" key="2">
    <source>
        <dbReference type="EMBL" id="OCX73935.1"/>
    </source>
</evidence>
<dbReference type="Proteomes" id="UP000095008">
    <property type="component" value="Unassembled WGS sequence"/>
</dbReference>
<protein>
    <recommendedName>
        <fullName evidence="5">Antitoxin</fullName>
    </recommendedName>
</protein>
<sequence>MRTTLDIEDDVLEAARELARREHISAGAAVSRLLRVAFTGNFPISTTPPETTVVNGFRPIPANNRLVTDSLIDRLRDESGL</sequence>